<proteinExistence type="predicted"/>
<name>A0A6J5N4W8_9CAUD</name>
<reference evidence="1" key="1">
    <citation type="submission" date="2020-04" db="EMBL/GenBank/DDBJ databases">
        <authorList>
            <person name="Chiriac C."/>
            <person name="Salcher M."/>
            <person name="Ghai R."/>
            <person name="Kavagutti S V."/>
        </authorList>
    </citation>
    <scope>NUCLEOTIDE SEQUENCE</scope>
</reference>
<sequence length="413" mass="43502">MPIVNSLGALKKLNSDTGFSIPNRWWIMTLAGSGATKAFVSQDGYFWVSNSTTTFKFTIYAQLISINSYSVNSINTSVGAGYNIPAGYANSGTTAYIYLPSGIGKYSSGAALGPRTILAVEVDSSNNTYVTYNGDNISGVKQGGALTVFNNAGTVTMSRYIYPTATNVGHQIFLYDIAVSGNIYACGYYFINLDGTNTLFTGFITAYSSGGTVQWTRDFSTPIKVRAWKILVIGSTFYVAGTGITSGDTNSIYLMYGSISTGVITASKKITGMTGVSIVALTTDSNQSSGNVIVGFNNGHVMSFTSTLSNNWIRTTDIGLTNVVCDTQDMYLIGSNAILKTPQDGTIKNGGSYTIGGSTYTYSTPLFITIANSTVASTAYTGFTVTNSITGQSTGTGQITSNTAAVVTNSWSA</sequence>
<gene>
    <name evidence="1" type="ORF">UFOVP623_30</name>
</gene>
<accession>A0A6J5N4W8</accession>
<protein>
    <submittedName>
        <fullName evidence="1">Uncharacterized protein</fullName>
    </submittedName>
</protein>
<dbReference type="EMBL" id="LR796593">
    <property type="protein sequence ID" value="CAB4153417.1"/>
    <property type="molecule type" value="Genomic_DNA"/>
</dbReference>
<evidence type="ECO:0000313" key="1">
    <source>
        <dbReference type="EMBL" id="CAB4153417.1"/>
    </source>
</evidence>
<organism evidence="1">
    <name type="scientific">uncultured Caudovirales phage</name>
    <dbReference type="NCBI Taxonomy" id="2100421"/>
    <lineage>
        <taxon>Viruses</taxon>
        <taxon>Duplodnaviria</taxon>
        <taxon>Heunggongvirae</taxon>
        <taxon>Uroviricota</taxon>
        <taxon>Caudoviricetes</taxon>
        <taxon>Peduoviridae</taxon>
        <taxon>Maltschvirus</taxon>
        <taxon>Maltschvirus maltsch</taxon>
    </lineage>
</organism>